<dbReference type="Gene3D" id="3.20.20.220">
    <property type="match status" value="1"/>
</dbReference>
<dbReference type="EMBL" id="FWFX01000005">
    <property type="protein sequence ID" value="SLN38928.1"/>
    <property type="molecule type" value="Genomic_DNA"/>
</dbReference>
<dbReference type="SUPFAM" id="SSF51730">
    <property type="entry name" value="FAD-linked oxidoreductase"/>
    <property type="match status" value="1"/>
</dbReference>
<gene>
    <name evidence="2" type="ORF">ROA7450_01844</name>
</gene>
<dbReference type="InterPro" id="IPR029041">
    <property type="entry name" value="FAD-linked_oxidoreductase-like"/>
</dbReference>
<reference evidence="2 3" key="1">
    <citation type="submission" date="2017-03" db="EMBL/GenBank/DDBJ databases">
        <authorList>
            <person name="Afonso C.L."/>
            <person name="Miller P.J."/>
            <person name="Scott M.A."/>
            <person name="Spackman E."/>
            <person name="Goraichik I."/>
            <person name="Dimitrov K.M."/>
            <person name="Suarez D.L."/>
            <person name="Swayne D.E."/>
        </authorList>
    </citation>
    <scope>NUCLEOTIDE SEQUENCE [LARGE SCALE GENOMIC DNA]</scope>
    <source>
        <strain evidence="2 3">CECT 7450</strain>
    </source>
</reference>
<dbReference type="Proteomes" id="UP000193061">
    <property type="component" value="Unassembled WGS sequence"/>
</dbReference>
<evidence type="ECO:0000313" key="3">
    <source>
        <dbReference type="Proteomes" id="UP000193061"/>
    </source>
</evidence>
<organism evidence="2 3">
    <name type="scientific">Roseovarius albus</name>
    <dbReference type="NCBI Taxonomy" id="1247867"/>
    <lineage>
        <taxon>Bacteria</taxon>
        <taxon>Pseudomonadati</taxon>
        <taxon>Pseudomonadota</taxon>
        <taxon>Alphaproteobacteria</taxon>
        <taxon>Rhodobacterales</taxon>
        <taxon>Roseobacteraceae</taxon>
        <taxon>Roseovarius</taxon>
    </lineage>
</organism>
<evidence type="ECO:0008006" key="4">
    <source>
        <dbReference type="Google" id="ProtNLM"/>
    </source>
</evidence>
<evidence type="ECO:0000313" key="2">
    <source>
        <dbReference type="EMBL" id="SLN38928.1"/>
    </source>
</evidence>
<keyword evidence="3" id="KW-1185">Reference proteome</keyword>
<dbReference type="AlphaFoldDB" id="A0A1X6Z3D8"/>
<keyword evidence="1" id="KW-0560">Oxidoreductase</keyword>
<protein>
    <recommendedName>
        <fullName evidence="4">Methylenetetrahydrofolate reductase</fullName>
    </recommendedName>
</protein>
<accession>A0A1X6Z3D8</accession>
<sequence length="280" mass="30805">MDLNFYSLESTGKTIADITSAAPLIPVRTPVNVAWLNDEGDYDRLRTVRRIDDAGLLPVPIFAARRLKSKKHLFDLTEKLRFAGAQGQAMVVGGDPSDASGPFNNTIDLLRTEWIEKYAIKRVTLPGFPEGNAAIGYRSDVALLEQKVKLLESYGCSVSITTQLAFDPNRILDWISQLRNVGVSQPIQIGIPGPTKRDLLLRFARSFGVSAGGLNNVSDTVDGIVDFSRLVCLIEQELQRRNLADVAVHLYPFGGTKAAVEWFNAVKARQTQDTSSKMLA</sequence>
<proteinExistence type="predicted"/>
<evidence type="ECO:0000256" key="1">
    <source>
        <dbReference type="ARBA" id="ARBA00023002"/>
    </source>
</evidence>
<dbReference type="GO" id="GO:0016491">
    <property type="term" value="F:oxidoreductase activity"/>
    <property type="evidence" value="ECO:0007669"/>
    <property type="project" value="UniProtKB-KW"/>
</dbReference>
<name>A0A1X6Z3D8_9RHOB</name>